<evidence type="ECO:0000259" key="6">
    <source>
        <dbReference type="Pfam" id="PF00324"/>
    </source>
</evidence>
<gene>
    <name evidence="7" type="ORF">ET33_08000</name>
</gene>
<dbReference type="OrthoDB" id="9762947at2"/>
<keyword evidence="4 5" id="KW-0472">Membrane</keyword>
<organism evidence="7 8">
    <name type="scientific">Paenibacillus tyrfis</name>
    <dbReference type="NCBI Taxonomy" id="1501230"/>
    <lineage>
        <taxon>Bacteria</taxon>
        <taxon>Bacillati</taxon>
        <taxon>Bacillota</taxon>
        <taxon>Bacilli</taxon>
        <taxon>Bacillales</taxon>
        <taxon>Paenibacillaceae</taxon>
        <taxon>Paenibacillus</taxon>
    </lineage>
</organism>
<feature type="transmembrane region" description="Helical" evidence="5">
    <location>
        <begin position="124"/>
        <end position="142"/>
    </location>
</feature>
<protein>
    <submittedName>
        <fullName evidence="7">Putrescine importer PuuP</fullName>
    </submittedName>
</protein>
<feature type="transmembrane region" description="Helical" evidence="5">
    <location>
        <begin position="149"/>
        <end position="169"/>
    </location>
</feature>
<keyword evidence="8" id="KW-1185">Reference proteome</keyword>
<sequence length="447" mass="48515">MERKPVLQRRLKLWHIVAMGVGYMAPMAVFDTFGIVSEVTAGHVPAAYLLTIAAVLFTAMSYGHMVKVYPSAGSAYTYTRQTIGPHAGFMVGWVSLLDYLFLPMMNALLTGIYLSSAFPDVPQWVWVAGFVALITTLCLFNVNVSISVNALFVAFQFLVVALFVVLAAYRLSAGGEALVSAQPLLSADASWGALLTGASILCFAFLGFDAVTTLSEETVEPRTTIPRGILWITMLGGGLFFTASYFAQRLFPDVSVLNNPEGASAEIALALGGVLFQAVFLAAALTSTLASGLVSQLSGSRLLFAMGRDRTLPGPVFGYIHRSLGTPVFNILLIGLISLTALVLDLLVATSFVNFGALTAFTFVNLSVIVHYIFREKQRSWLALLRYLLLPLAGIGFVLFFWTHLERNSLLLGGAWTLLGLLYLLWMTRGFRREPGTIRYEAAEGSD</sequence>
<evidence type="ECO:0000256" key="4">
    <source>
        <dbReference type="ARBA" id="ARBA00023136"/>
    </source>
</evidence>
<proteinExistence type="predicted"/>
<feature type="transmembrane region" description="Helical" evidence="5">
    <location>
        <begin position="381"/>
        <end position="402"/>
    </location>
</feature>
<evidence type="ECO:0000256" key="2">
    <source>
        <dbReference type="ARBA" id="ARBA00022692"/>
    </source>
</evidence>
<feature type="domain" description="Amino acid permease/ SLC12A" evidence="6">
    <location>
        <begin position="15"/>
        <end position="390"/>
    </location>
</feature>
<dbReference type="Gene3D" id="1.20.1740.10">
    <property type="entry name" value="Amino acid/polyamine transporter I"/>
    <property type="match status" value="1"/>
</dbReference>
<feature type="transmembrane region" description="Helical" evidence="5">
    <location>
        <begin position="229"/>
        <end position="247"/>
    </location>
</feature>
<evidence type="ECO:0000256" key="1">
    <source>
        <dbReference type="ARBA" id="ARBA00004141"/>
    </source>
</evidence>
<dbReference type="PIRSF" id="PIRSF006060">
    <property type="entry name" value="AA_transporter"/>
    <property type="match status" value="1"/>
</dbReference>
<comment type="caution">
    <text evidence="7">The sequence shown here is derived from an EMBL/GenBank/DDBJ whole genome shotgun (WGS) entry which is preliminary data.</text>
</comment>
<evidence type="ECO:0000256" key="3">
    <source>
        <dbReference type="ARBA" id="ARBA00022989"/>
    </source>
</evidence>
<feature type="transmembrane region" description="Helical" evidence="5">
    <location>
        <begin position="47"/>
        <end position="66"/>
    </location>
</feature>
<dbReference type="Pfam" id="PF00324">
    <property type="entry name" value="AA_permease"/>
    <property type="match status" value="1"/>
</dbReference>
<keyword evidence="3 5" id="KW-1133">Transmembrane helix</keyword>
<keyword evidence="2 5" id="KW-0812">Transmembrane</keyword>
<feature type="transmembrane region" description="Helical" evidence="5">
    <location>
        <begin position="328"/>
        <end position="349"/>
    </location>
</feature>
<comment type="subcellular location">
    <subcellularLocation>
        <location evidence="1">Membrane</location>
        <topology evidence="1">Multi-pass membrane protein</topology>
    </subcellularLocation>
</comment>
<feature type="transmembrane region" description="Helical" evidence="5">
    <location>
        <begin position="87"/>
        <end position="112"/>
    </location>
</feature>
<dbReference type="GO" id="GO:0016020">
    <property type="term" value="C:membrane"/>
    <property type="evidence" value="ECO:0007669"/>
    <property type="project" value="UniProtKB-SubCell"/>
</dbReference>
<dbReference type="PANTHER" id="PTHR42770:SF8">
    <property type="entry name" value="PUTRESCINE IMPORTER PUUP"/>
    <property type="match status" value="1"/>
</dbReference>
<evidence type="ECO:0000313" key="7">
    <source>
        <dbReference type="EMBL" id="KEQ24666.1"/>
    </source>
</evidence>
<feature type="transmembrane region" description="Helical" evidence="5">
    <location>
        <begin position="267"/>
        <end position="294"/>
    </location>
</feature>
<feature type="transmembrane region" description="Helical" evidence="5">
    <location>
        <begin position="408"/>
        <end position="426"/>
    </location>
</feature>
<feature type="transmembrane region" description="Helical" evidence="5">
    <location>
        <begin position="189"/>
        <end position="208"/>
    </location>
</feature>
<dbReference type="InterPro" id="IPR050367">
    <property type="entry name" value="APC_superfamily"/>
</dbReference>
<reference evidence="7 8" key="1">
    <citation type="submission" date="2014-06" db="EMBL/GenBank/DDBJ databases">
        <title>Draft genome sequence of Paenibacillus sp. MSt1.</title>
        <authorList>
            <person name="Aw Y.K."/>
            <person name="Ong K.S."/>
            <person name="Gan H.M."/>
            <person name="Lee S.M."/>
        </authorList>
    </citation>
    <scope>NUCLEOTIDE SEQUENCE [LARGE SCALE GENOMIC DNA]</scope>
    <source>
        <strain evidence="7 8">MSt1</strain>
    </source>
</reference>
<dbReference type="EMBL" id="JNVM01000015">
    <property type="protein sequence ID" value="KEQ24666.1"/>
    <property type="molecule type" value="Genomic_DNA"/>
</dbReference>
<dbReference type="Proteomes" id="UP000028123">
    <property type="component" value="Unassembled WGS sequence"/>
</dbReference>
<name>A0A081P1U3_9BACL</name>
<dbReference type="PANTHER" id="PTHR42770">
    <property type="entry name" value="AMINO ACID TRANSPORTER-RELATED"/>
    <property type="match status" value="1"/>
</dbReference>
<feature type="transmembrane region" description="Helical" evidence="5">
    <location>
        <begin position="12"/>
        <end position="35"/>
    </location>
</feature>
<evidence type="ECO:0000256" key="5">
    <source>
        <dbReference type="SAM" id="Phobius"/>
    </source>
</evidence>
<dbReference type="GO" id="GO:0055085">
    <property type="term" value="P:transmembrane transport"/>
    <property type="evidence" value="ECO:0007669"/>
    <property type="project" value="InterPro"/>
</dbReference>
<dbReference type="AlphaFoldDB" id="A0A081P1U3"/>
<feature type="transmembrane region" description="Helical" evidence="5">
    <location>
        <begin position="355"/>
        <end position="374"/>
    </location>
</feature>
<evidence type="ECO:0000313" key="8">
    <source>
        <dbReference type="Proteomes" id="UP000028123"/>
    </source>
</evidence>
<dbReference type="InterPro" id="IPR004841">
    <property type="entry name" value="AA-permease/SLC12A_dom"/>
</dbReference>
<dbReference type="eggNOG" id="COG0531">
    <property type="taxonomic scope" value="Bacteria"/>
</dbReference>
<dbReference type="RefSeq" id="WP_036685032.1">
    <property type="nucleotide sequence ID" value="NZ_JNVM01000015.1"/>
</dbReference>
<accession>A0A081P1U3</accession>